<keyword evidence="2" id="KW-0297">G-protein coupled receptor</keyword>
<sequence>GGGGDFHEYIVKSRTKVAAQQHAAPKPWVCSLCEHCHIPDLLFTIFFWLGYCNSLMNPVIYACSSREFQFAFRRILRCQFRRRPRVFLTDQHSERSSSCHDFNQLEGNNTTARGQGGRGTSTRKSKSRKLKFVRTFRSKRSTRRHNEHRPISLQSFNEAGIGGEGQGAGSSTESLRALHRKSGDSRKQCSSGTKYGCSEWSGGGSGTTVRRNSISRDDLFDDLSMRSMYANCGSR</sequence>
<evidence type="ECO:0000256" key="3">
    <source>
        <dbReference type="ARBA" id="ARBA00023170"/>
    </source>
</evidence>
<feature type="region of interest" description="Disordered" evidence="5">
    <location>
        <begin position="98"/>
        <end position="209"/>
    </location>
</feature>
<keyword evidence="7" id="KW-1185">Reference proteome</keyword>
<dbReference type="Gene3D" id="1.20.1070.10">
    <property type="entry name" value="Rhodopsin 7-helix transmembrane proteins"/>
    <property type="match status" value="1"/>
</dbReference>
<feature type="compositionally biased region" description="Basic residues" evidence="5">
    <location>
        <begin position="121"/>
        <end position="147"/>
    </location>
</feature>
<evidence type="ECO:0000313" key="6">
    <source>
        <dbReference type="EMBL" id="KAK7486186.1"/>
    </source>
</evidence>
<comment type="caution">
    <text evidence="6">The sequence shown here is derived from an EMBL/GenBank/DDBJ whole genome shotgun (WGS) entry which is preliminary data.</text>
</comment>
<reference evidence="6 7" key="1">
    <citation type="journal article" date="2023" name="Sci. Data">
        <title>Genome assembly of the Korean intertidal mud-creeper Batillaria attramentaria.</title>
        <authorList>
            <person name="Patra A.K."/>
            <person name="Ho P.T."/>
            <person name="Jun S."/>
            <person name="Lee S.J."/>
            <person name="Kim Y."/>
            <person name="Won Y.J."/>
        </authorList>
    </citation>
    <scope>NUCLEOTIDE SEQUENCE [LARGE SCALE GENOMIC DNA]</scope>
    <source>
        <strain evidence="6">Wonlab-2016</strain>
    </source>
</reference>
<proteinExistence type="predicted"/>
<protein>
    <submittedName>
        <fullName evidence="6">Uncharacterized protein</fullName>
    </submittedName>
</protein>
<gene>
    <name evidence="6" type="ORF">BaRGS_00022509</name>
</gene>
<dbReference type="GO" id="GO:0016020">
    <property type="term" value="C:membrane"/>
    <property type="evidence" value="ECO:0007669"/>
    <property type="project" value="UniProtKB-SubCell"/>
</dbReference>
<evidence type="ECO:0000313" key="7">
    <source>
        <dbReference type="Proteomes" id="UP001519460"/>
    </source>
</evidence>
<keyword evidence="4" id="KW-0807">Transducer</keyword>
<organism evidence="6 7">
    <name type="scientific">Batillaria attramentaria</name>
    <dbReference type="NCBI Taxonomy" id="370345"/>
    <lineage>
        <taxon>Eukaryota</taxon>
        <taxon>Metazoa</taxon>
        <taxon>Spiralia</taxon>
        <taxon>Lophotrochozoa</taxon>
        <taxon>Mollusca</taxon>
        <taxon>Gastropoda</taxon>
        <taxon>Caenogastropoda</taxon>
        <taxon>Sorbeoconcha</taxon>
        <taxon>Cerithioidea</taxon>
        <taxon>Batillariidae</taxon>
        <taxon>Batillaria</taxon>
    </lineage>
</organism>
<dbReference type="PANTHER" id="PTHR24248">
    <property type="entry name" value="ADRENERGIC RECEPTOR-RELATED G-PROTEIN COUPLED RECEPTOR"/>
    <property type="match status" value="1"/>
</dbReference>
<dbReference type="SUPFAM" id="SSF81321">
    <property type="entry name" value="Family A G protein-coupled receptor-like"/>
    <property type="match status" value="1"/>
</dbReference>
<dbReference type="EMBL" id="JACVVK020000182">
    <property type="protein sequence ID" value="KAK7486186.1"/>
    <property type="molecule type" value="Genomic_DNA"/>
</dbReference>
<dbReference type="PANTHER" id="PTHR24248:SF72">
    <property type="entry name" value="G-PROTEIN COUPLED RECEPTORS FAMILY 1 PROFILE DOMAIN-CONTAINING PROTEIN"/>
    <property type="match status" value="1"/>
</dbReference>
<comment type="subcellular location">
    <subcellularLocation>
        <location evidence="1">Membrane</location>
        <topology evidence="1">Multi-pass membrane protein</topology>
    </subcellularLocation>
</comment>
<keyword evidence="3" id="KW-0675">Receptor</keyword>
<evidence type="ECO:0000256" key="1">
    <source>
        <dbReference type="ARBA" id="ARBA00004141"/>
    </source>
</evidence>
<dbReference type="AlphaFoldDB" id="A0ABD0KGT2"/>
<feature type="compositionally biased region" description="Polar residues" evidence="5">
    <location>
        <begin position="99"/>
        <end position="113"/>
    </location>
</feature>
<evidence type="ECO:0000256" key="5">
    <source>
        <dbReference type="SAM" id="MobiDB-lite"/>
    </source>
</evidence>
<evidence type="ECO:0000256" key="2">
    <source>
        <dbReference type="ARBA" id="ARBA00023040"/>
    </source>
</evidence>
<dbReference type="GO" id="GO:0004930">
    <property type="term" value="F:G protein-coupled receptor activity"/>
    <property type="evidence" value="ECO:0007669"/>
    <property type="project" value="UniProtKB-KW"/>
</dbReference>
<feature type="non-terminal residue" evidence="6">
    <location>
        <position position="1"/>
    </location>
</feature>
<accession>A0ABD0KGT2</accession>
<dbReference type="Proteomes" id="UP001519460">
    <property type="component" value="Unassembled WGS sequence"/>
</dbReference>
<evidence type="ECO:0000256" key="4">
    <source>
        <dbReference type="ARBA" id="ARBA00023224"/>
    </source>
</evidence>
<name>A0ABD0KGT2_9CAEN</name>